<dbReference type="Gene3D" id="3.40.50.80">
    <property type="entry name" value="Nucleotide-binding domain of ferredoxin-NADP reductase (FNR) module"/>
    <property type="match status" value="1"/>
</dbReference>
<feature type="domain" description="FAD-binding FR-type" evidence="12">
    <location>
        <begin position="36"/>
        <end position="140"/>
    </location>
</feature>
<feature type="transmembrane region" description="Helical" evidence="10">
    <location>
        <begin position="146"/>
        <end position="166"/>
    </location>
</feature>
<keyword evidence="3" id="KW-0001">2Fe-2S</keyword>
<protein>
    <submittedName>
        <fullName evidence="13">Ferredoxin-NADP reductase</fullName>
    </submittedName>
</protein>
<dbReference type="RefSeq" id="WP_310277032.1">
    <property type="nucleotide sequence ID" value="NZ_JAVDWR010000004.1"/>
</dbReference>
<dbReference type="SUPFAM" id="SSF63380">
    <property type="entry name" value="Riboflavin synthase domain-like"/>
    <property type="match status" value="1"/>
</dbReference>
<dbReference type="InterPro" id="IPR012675">
    <property type="entry name" value="Beta-grasp_dom_sf"/>
</dbReference>
<dbReference type="Pfam" id="PF00175">
    <property type="entry name" value="NAD_binding_1"/>
    <property type="match status" value="1"/>
</dbReference>
<feature type="region of interest" description="Disordered" evidence="9">
    <location>
        <begin position="350"/>
        <end position="370"/>
    </location>
</feature>
<dbReference type="CDD" id="cd00207">
    <property type="entry name" value="fer2"/>
    <property type="match status" value="1"/>
</dbReference>
<sequence length="370" mass="41102">MVASFGLIGLTLVLAAMVIYFTASGFWRIYLQQQQQKRLQLKLARVKRQGQYLKLWLQHPDGLLLPKAKAGQHILLYGKDLQGKPVSRAYSLAQDCSQQRYYQLVIKAETDGRLSQALFQHLKVGDLVESSYPRGHFLLNRSRQPLVLVAGGVGITPMLAMAYAAIRQKRQVFLVYQARRLEDIVFYPLLRRLPRLQLRIALTQPPVDWQGFKGRIDAGYLYKLAGPQAQYYFCASAKMTEQLIYDLGILGAQYCYAELFSASASEQSFPIEINGVFADSQGHKSVLDAILAARVPLNYDCKGGSCGLCKVRVVKGEYQQVLEPSISCSADEVLACCIQPTSALVLSADIQSEESSPEQSTGLEPAASSH</sequence>
<dbReference type="PANTHER" id="PTHR47354:SF8">
    <property type="entry name" value="1,2-PHENYLACETYL-COA EPOXIDASE, SUBUNIT E"/>
    <property type="match status" value="1"/>
</dbReference>
<dbReference type="InterPro" id="IPR017938">
    <property type="entry name" value="Riboflavin_synthase-like_b-brl"/>
</dbReference>
<evidence type="ECO:0000256" key="2">
    <source>
        <dbReference type="ARBA" id="ARBA00022630"/>
    </source>
</evidence>
<evidence type="ECO:0000256" key="1">
    <source>
        <dbReference type="ARBA" id="ARBA00001974"/>
    </source>
</evidence>
<evidence type="ECO:0000256" key="8">
    <source>
        <dbReference type="ARBA" id="ARBA00023014"/>
    </source>
</evidence>
<keyword evidence="14" id="KW-1185">Reference proteome</keyword>
<keyword evidence="8" id="KW-0411">Iron-sulfur</keyword>
<dbReference type="PRINTS" id="PR00409">
    <property type="entry name" value="PHDIOXRDTASE"/>
</dbReference>
<dbReference type="PANTHER" id="PTHR47354">
    <property type="entry name" value="NADH OXIDOREDUCTASE HCR"/>
    <property type="match status" value="1"/>
</dbReference>
<feature type="compositionally biased region" description="Polar residues" evidence="9">
    <location>
        <begin position="357"/>
        <end position="370"/>
    </location>
</feature>
<accession>A0ABU1VYT8</accession>
<feature type="domain" description="2Fe-2S ferredoxin-type" evidence="11">
    <location>
        <begin position="267"/>
        <end position="356"/>
    </location>
</feature>
<keyword evidence="10" id="KW-0472">Membrane</keyword>
<keyword evidence="4" id="KW-0479">Metal-binding</keyword>
<evidence type="ECO:0000256" key="6">
    <source>
        <dbReference type="ARBA" id="ARBA00023002"/>
    </source>
</evidence>
<keyword evidence="7" id="KW-0408">Iron</keyword>
<dbReference type="EMBL" id="JAVDWR010000004">
    <property type="protein sequence ID" value="MDR7120892.1"/>
    <property type="molecule type" value="Genomic_DNA"/>
</dbReference>
<dbReference type="InterPro" id="IPR001433">
    <property type="entry name" value="OxRdtase_FAD/NAD-bd"/>
</dbReference>
<organism evidence="13 14">
    <name type="scientific">Rheinheimera soli</name>
    <dbReference type="NCBI Taxonomy" id="443616"/>
    <lineage>
        <taxon>Bacteria</taxon>
        <taxon>Pseudomonadati</taxon>
        <taxon>Pseudomonadota</taxon>
        <taxon>Gammaproteobacteria</taxon>
        <taxon>Chromatiales</taxon>
        <taxon>Chromatiaceae</taxon>
        <taxon>Rheinheimera</taxon>
    </lineage>
</organism>
<evidence type="ECO:0000313" key="13">
    <source>
        <dbReference type="EMBL" id="MDR7120892.1"/>
    </source>
</evidence>
<dbReference type="Gene3D" id="3.10.20.30">
    <property type="match status" value="1"/>
</dbReference>
<keyword evidence="5" id="KW-0274">FAD</keyword>
<keyword evidence="10" id="KW-1133">Transmembrane helix</keyword>
<dbReference type="PROSITE" id="PS51384">
    <property type="entry name" value="FAD_FR"/>
    <property type="match status" value="1"/>
</dbReference>
<dbReference type="InterPro" id="IPR039261">
    <property type="entry name" value="FNR_nucleotide-bd"/>
</dbReference>
<dbReference type="PROSITE" id="PS51085">
    <property type="entry name" value="2FE2S_FER_2"/>
    <property type="match status" value="1"/>
</dbReference>
<evidence type="ECO:0000256" key="3">
    <source>
        <dbReference type="ARBA" id="ARBA00022714"/>
    </source>
</evidence>
<evidence type="ECO:0000256" key="5">
    <source>
        <dbReference type="ARBA" id="ARBA00022827"/>
    </source>
</evidence>
<dbReference type="InterPro" id="IPR017927">
    <property type="entry name" value="FAD-bd_FR_type"/>
</dbReference>
<dbReference type="Proteomes" id="UP001257909">
    <property type="component" value="Unassembled WGS sequence"/>
</dbReference>
<comment type="caution">
    <text evidence="13">The sequence shown here is derived from an EMBL/GenBank/DDBJ whole genome shotgun (WGS) entry which is preliminary data.</text>
</comment>
<proteinExistence type="predicted"/>
<gene>
    <name evidence="13" type="ORF">J2W69_001830</name>
</gene>
<dbReference type="InterPro" id="IPR050415">
    <property type="entry name" value="MRET"/>
</dbReference>
<name>A0ABU1VYT8_9GAMM</name>
<evidence type="ECO:0000259" key="11">
    <source>
        <dbReference type="PROSITE" id="PS51085"/>
    </source>
</evidence>
<evidence type="ECO:0000256" key="4">
    <source>
        <dbReference type="ARBA" id="ARBA00022723"/>
    </source>
</evidence>
<dbReference type="SUPFAM" id="SSF54292">
    <property type="entry name" value="2Fe-2S ferredoxin-like"/>
    <property type="match status" value="1"/>
</dbReference>
<dbReference type="InterPro" id="IPR036010">
    <property type="entry name" value="2Fe-2S_ferredoxin-like_sf"/>
</dbReference>
<evidence type="ECO:0000313" key="14">
    <source>
        <dbReference type="Proteomes" id="UP001257909"/>
    </source>
</evidence>
<dbReference type="Gene3D" id="2.40.30.10">
    <property type="entry name" value="Translation factors"/>
    <property type="match status" value="1"/>
</dbReference>
<dbReference type="Pfam" id="PF00111">
    <property type="entry name" value="Fer2"/>
    <property type="match status" value="1"/>
</dbReference>
<dbReference type="InterPro" id="IPR006058">
    <property type="entry name" value="2Fe2S_fd_BS"/>
</dbReference>
<reference evidence="13 14" key="1">
    <citation type="submission" date="2023-07" db="EMBL/GenBank/DDBJ databases">
        <title>Sorghum-associated microbial communities from plants grown in Nebraska, USA.</title>
        <authorList>
            <person name="Schachtman D."/>
        </authorList>
    </citation>
    <scope>NUCLEOTIDE SEQUENCE [LARGE SCALE GENOMIC DNA]</scope>
    <source>
        <strain evidence="13 14">4138</strain>
    </source>
</reference>
<evidence type="ECO:0000256" key="7">
    <source>
        <dbReference type="ARBA" id="ARBA00023004"/>
    </source>
</evidence>
<dbReference type="PROSITE" id="PS00197">
    <property type="entry name" value="2FE2S_FER_1"/>
    <property type="match status" value="1"/>
</dbReference>
<keyword evidence="2" id="KW-0285">Flavoprotein</keyword>
<keyword evidence="6" id="KW-0560">Oxidoreductase</keyword>
<dbReference type="Pfam" id="PF00970">
    <property type="entry name" value="FAD_binding_6"/>
    <property type="match status" value="1"/>
</dbReference>
<evidence type="ECO:0000256" key="9">
    <source>
        <dbReference type="SAM" id="MobiDB-lite"/>
    </source>
</evidence>
<comment type="cofactor">
    <cofactor evidence="1">
        <name>FAD</name>
        <dbReference type="ChEBI" id="CHEBI:57692"/>
    </cofactor>
</comment>
<evidence type="ECO:0000259" key="12">
    <source>
        <dbReference type="PROSITE" id="PS51384"/>
    </source>
</evidence>
<dbReference type="InterPro" id="IPR008333">
    <property type="entry name" value="Cbr1-like_FAD-bd_dom"/>
</dbReference>
<dbReference type="SUPFAM" id="SSF52343">
    <property type="entry name" value="Ferredoxin reductase-like, C-terminal NADP-linked domain"/>
    <property type="match status" value="1"/>
</dbReference>
<evidence type="ECO:0000256" key="10">
    <source>
        <dbReference type="SAM" id="Phobius"/>
    </source>
</evidence>
<feature type="transmembrane region" description="Helical" evidence="10">
    <location>
        <begin position="6"/>
        <end position="31"/>
    </location>
</feature>
<dbReference type="InterPro" id="IPR001041">
    <property type="entry name" value="2Fe-2S_ferredoxin-type"/>
</dbReference>
<keyword evidence="10" id="KW-0812">Transmembrane</keyword>